<proteinExistence type="predicted"/>
<feature type="transmembrane region" description="Helical" evidence="1">
    <location>
        <begin position="55"/>
        <end position="73"/>
    </location>
</feature>
<organism evidence="2 3">
    <name type="scientific">Nonlabens dokdonensis</name>
    <dbReference type="NCBI Taxonomy" id="328515"/>
    <lineage>
        <taxon>Bacteria</taxon>
        <taxon>Pseudomonadati</taxon>
        <taxon>Bacteroidota</taxon>
        <taxon>Flavobacteriia</taxon>
        <taxon>Flavobacteriales</taxon>
        <taxon>Flavobacteriaceae</taxon>
        <taxon>Nonlabens</taxon>
    </lineage>
</organism>
<keyword evidence="1" id="KW-0472">Membrane</keyword>
<evidence type="ECO:0000256" key="1">
    <source>
        <dbReference type="SAM" id="Phobius"/>
    </source>
</evidence>
<evidence type="ECO:0000313" key="3">
    <source>
        <dbReference type="Proteomes" id="UP000248584"/>
    </source>
</evidence>
<feature type="transmembrane region" description="Helical" evidence="1">
    <location>
        <begin position="312"/>
        <end position="334"/>
    </location>
</feature>
<evidence type="ECO:0000313" key="2">
    <source>
        <dbReference type="EMBL" id="PZX44218.1"/>
    </source>
</evidence>
<comment type="caution">
    <text evidence="2">The sequence shown here is derived from an EMBL/GenBank/DDBJ whole genome shotgun (WGS) entry which is preliminary data.</text>
</comment>
<sequence length="344" mass="39480">MNNQPDQNQEQEVDLVPVFVWISNGFKNLFNGIGNIFKGIAHFLVLFLIFIKNNIILLGVLFVIGAALGMYLSRESKKNFTAQLRVQPNFESAGQLISNIEYYNSLVDQEDYQTLGQQLKVSTEEASYFVGFEIEPDFNDTELLKEYDYMARRADTIALENYTFEGFKKAKRDIDYQFYKVSVTSKNRAALEKAAPDVVEVKDNPLIKAQRTASIETTGYNIAKREYQLKEIDSLISAYQIAIKDKDSDLSNGTNVFVNGQNGMVDFKNLFQEKSNILFLLETEREKKYQFENTVNIVSYLIKKGSIEKKHLTVTFALVFFGLGLIIALIPILWRFLNTYQKKD</sequence>
<gene>
    <name evidence="2" type="ORF">LX97_01228</name>
</gene>
<dbReference type="EMBL" id="QKZR01000001">
    <property type="protein sequence ID" value="PZX44218.1"/>
    <property type="molecule type" value="Genomic_DNA"/>
</dbReference>
<dbReference type="RefSeq" id="WP_015362064.1">
    <property type="nucleotide sequence ID" value="NZ_QKZR01000001.1"/>
</dbReference>
<feature type="transmembrane region" description="Helical" evidence="1">
    <location>
        <begin position="29"/>
        <end position="49"/>
    </location>
</feature>
<reference evidence="2 3" key="1">
    <citation type="submission" date="2018-06" db="EMBL/GenBank/DDBJ databases">
        <title>Genomic Encyclopedia of Archaeal and Bacterial Type Strains, Phase II (KMG-II): from individual species to whole genera.</title>
        <authorList>
            <person name="Goeker M."/>
        </authorList>
    </citation>
    <scope>NUCLEOTIDE SEQUENCE [LARGE SCALE GENOMIC DNA]</scope>
    <source>
        <strain evidence="2 3">DSM 17205</strain>
    </source>
</reference>
<keyword evidence="3" id="KW-1185">Reference proteome</keyword>
<accession>A0ABX5Q2Y8</accession>
<dbReference type="Proteomes" id="UP000248584">
    <property type="component" value="Unassembled WGS sequence"/>
</dbReference>
<keyword evidence="1" id="KW-0812">Transmembrane</keyword>
<keyword evidence="1" id="KW-1133">Transmembrane helix</keyword>
<name>A0ABX5Q2Y8_9FLAO</name>
<protein>
    <submittedName>
        <fullName evidence="2">Uncharacterized protein</fullName>
    </submittedName>
</protein>